<protein>
    <submittedName>
        <fullName evidence="1">Uncharacterized protein</fullName>
    </submittedName>
</protein>
<keyword evidence="2" id="KW-1185">Reference proteome</keyword>
<proteinExistence type="predicted"/>
<gene>
    <name evidence="1" type="ORF">ABH992_007052</name>
</gene>
<evidence type="ECO:0000313" key="1">
    <source>
        <dbReference type="EMBL" id="MEY9474653.1"/>
    </source>
</evidence>
<comment type="caution">
    <text evidence="1">The sequence shown here is derived from an EMBL/GenBank/DDBJ whole genome shotgun (WGS) entry which is preliminary data.</text>
</comment>
<dbReference type="EMBL" id="JBGBZN010000002">
    <property type="protein sequence ID" value="MEY9474653.1"/>
    <property type="molecule type" value="Genomic_DNA"/>
</dbReference>
<reference evidence="1 2" key="1">
    <citation type="submission" date="2024-07" db="EMBL/GenBank/DDBJ databases">
        <title>Genomic Encyclopedia of Type Strains, Phase V (KMG-V): Genome sequencing to study the core and pangenomes of soil and plant-associated prokaryotes.</title>
        <authorList>
            <person name="Whitman W."/>
        </authorList>
    </citation>
    <scope>NUCLEOTIDE SEQUENCE [LARGE SCALE GENOMIC DNA]</scope>
    <source>
        <strain evidence="1 2">USDA 222</strain>
    </source>
</reference>
<organism evidence="1 2">
    <name type="scientific">Bradyrhizobium yuanmingense</name>
    <dbReference type="NCBI Taxonomy" id="108015"/>
    <lineage>
        <taxon>Bacteria</taxon>
        <taxon>Pseudomonadati</taxon>
        <taxon>Pseudomonadota</taxon>
        <taxon>Alphaproteobacteria</taxon>
        <taxon>Hyphomicrobiales</taxon>
        <taxon>Nitrobacteraceae</taxon>
        <taxon>Bradyrhizobium</taxon>
    </lineage>
</organism>
<dbReference type="Proteomes" id="UP001565474">
    <property type="component" value="Unassembled WGS sequence"/>
</dbReference>
<sequence length="234" mass="24706">MGVISKWAGLLGLLALLVGGDQIRINRPDHKYRLTVEVTTPAGIKTGSAILAVVPDRNYNRSGRTTTRGEAVLVDLGQGKNVVVLLAHQQGAKLDLDDINYVALRAYGIARGNRVSFKDMSRQSGVVPVQGELTPVLVSFGDLGDPNTARRVASDKAEAILGEGYAIRGFSAEVVPNGFWPIDFGGALGEPVTRGIEAKLPWLTAPGETAAIALRAAGLPVEGGLDAREAFARK</sequence>
<accession>A0ABV4GUY5</accession>
<dbReference type="RefSeq" id="WP_036039083.1">
    <property type="nucleotide sequence ID" value="NZ_JBGBYD010000002.1"/>
</dbReference>
<name>A0ABV4GUY5_9BRAD</name>
<evidence type="ECO:0000313" key="2">
    <source>
        <dbReference type="Proteomes" id="UP001565474"/>
    </source>
</evidence>